<dbReference type="PANTHER" id="PTHR11786:SF0">
    <property type="entry name" value="ARYLAMINE N-ACETYLTRANSFERASE 4-RELATED"/>
    <property type="match status" value="1"/>
</dbReference>
<dbReference type="Proteomes" id="UP000198614">
    <property type="component" value="Unassembled WGS sequence"/>
</dbReference>
<evidence type="ECO:0000313" key="5">
    <source>
        <dbReference type="Proteomes" id="UP000198614"/>
    </source>
</evidence>
<reference evidence="3 5" key="1">
    <citation type="submission" date="2016-10" db="EMBL/GenBank/DDBJ databases">
        <authorList>
            <person name="de Groot N.N."/>
        </authorList>
    </citation>
    <scope>NUCLEOTIDE SEQUENCE [LARGE SCALE GENOMIC DNA]</scope>
    <source>
        <strain evidence="3 5">CGMCC 4.1859</strain>
    </source>
</reference>
<organism evidence="3 5">
    <name type="scientific">Streptomyces griseoaurantiacus</name>
    <dbReference type="NCBI Taxonomy" id="68213"/>
    <lineage>
        <taxon>Bacteria</taxon>
        <taxon>Bacillati</taxon>
        <taxon>Actinomycetota</taxon>
        <taxon>Actinomycetes</taxon>
        <taxon>Kitasatosporales</taxon>
        <taxon>Streptomycetaceae</taxon>
        <taxon>Streptomyces</taxon>
        <taxon>Streptomyces aurantiacus group</taxon>
    </lineage>
</organism>
<sequence length="288" mass="32939">MQSHRPPRDPYWDRIGYHGPLEPTLDVLREICRKHVLEVPFEALEGPEGIRPVIDRAGVYDKIVTRHGGGFCLQANGLLSHHLREIGFDVTVLAAHIWVPHREYFSKGGDHLIMLVRLDGREWLVDASYTHLVYVDPIELVPGEQRQDGWVYRVRAEDGWYVVQRRGEREWLPLYRFVPEAHTVEDFEESVAFHLDGETVSETTRTLMCSRGIRGGKVSLVNNVLTIAEHGTVTTRQVRDARDCAQIMARIFRGHRGLAERGLRIWERMREEREAAGSAPRPTAAQGA</sequence>
<dbReference type="PRINTS" id="PR01543">
    <property type="entry name" value="ANATRNSFRASE"/>
</dbReference>
<name>A0A1G7TRA6_9ACTN</name>
<dbReference type="EMBL" id="CP108330">
    <property type="protein sequence ID" value="WUR36049.1"/>
    <property type="molecule type" value="Genomic_DNA"/>
</dbReference>
<dbReference type="OrthoDB" id="7181050at2"/>
<dbReference type="InterPro" id="IPR038765">
    <property type="entry name" value="Papain-like_cys_pep_sf"/>
</dbReference>
<dbReference type="AlphaFoldDB" id="A0A1G7TRA6"/>
<evidence type="ECO:0000256" key="1">
    <source>
        <dbReference type="ARBA" id="ARBA00006547"/>
    </source>
</evidence>
<dbReference type="EMBL" id="FNAX01000018">
    <property type="protein sequence ID" value="SDG37781.1"/>
    <property type="molecule type" value="Genomic_DNA"/>
</dbReference>
<proteinExistence type="inferred from homology"/>
<comment type="similarity">
    <text evidence="1 2">Belongs to the arylamine N-acetyltransferase family.</text>
</comment>
<reference evidence="4" key="2">
    <citation type="submission" date="2022-10" db="EMBL/GenBank/DDBJ databases">
        <title>The complete genomes of actinobacterial strains from the NBC collection.</title>
        <authorList>
            <person name="Joergensen T.S."/>
            <person name="Alvarez Arevalo M."/>
            <person name="Sterndorff E.B."/>
            <person name="Faurdal D."/>
            <person name="Vuksanovic O."/>
            <person name="Mourched A.-S."/>
            <person name="Charusanti P."/>
            <person name="Shaw S."/>
            <person name="Blin K."/>
            <person name="Weber T."/>
        </authorList>
    </citation>
    <scope>NUCLEOTIDE SEQUENCE</scope>
    <source>
        <strain evidence="4">NBC_00489</strain>
    </source>
</reference>
<dbReference type="Gene3D" id="3.30.2140.10">
    <property type="entry name" value="Arylamine N-acetyltransferase"/>
    <property type="match status" value="1"/>
</dbReference>
<dbReference type="Gene3D" id="2.40.128.150">
    <property type="entry name" value="Cysteine proteinases"/>
    <property type="match status" value="1"/>
</dbReference>
<evidence type="ECO:0000313" key="6">
    <source>
        <dbReference type="Proteomes" id="UP001432161"/>
    </source>
</evidence>
<dbReference type="GO" id="GO:0004060">
    <property type="term" value="F:arylamine N-acetyltransferase activity"/>
    <property type="evidence" value="ECO:0007669"/>
    <property type="project" value="TreeGrafter"/>
</dbReference>
<protein>
    <submittedName>
        <fullName evidence="4">Arylamine N-acetyltransferase</fullName>
    </submittedName>
    <submittedName>
        <fullName evidence="3">N-hydroxyarylamine O-acetyltransferase/amide synthase</fullName>
    </submittedName>
</protein>
<keyword evidence="3" id="KW-0808">Transferase</keyword>
<evidence type="ECO:0000313" key="4">
    <source>
        <dbReference type="EMBL" id="WUR36049.1"/>
    </source>
</evidence>
<keyword evidence="6" id="KW-1185">Reference proteome</keyword>
<dbReference type="PANTHER" id="PTHR11786">
    <property type="entry name" value="N-HYDROXYARYLAMINE O-ACETYLTRANSFERASE"/>
    <property type="match status" value="1"/>
</dbReference>
<accession>A0A1G7TRA6</accession>
<gene>
    <name evidence="4" type="ORF">OHN36_02090</name>
    <name evidence="3" type="ORF">SAMN05216260_118128</name>
</gene>
<dbReference type="Proteomes" id="UP001432161">
    <property type="component" value="Chromosome"/>
</dbReference>
<dbReference type="InterPro" id="IPR001447">
    <property type="entry name" value="Arylamine_N-AcTrfase"/>
</dbReference>
<evidence type="ECO:0000256" key="2">
    <source>
        <dbReference type="RuleBase" id="RU003452"/>
    </source>
</evidence>
<evidence type="ECO:0000313" key="3">
    <source>
        <dbReference type="EMBL" id="SDG37781.1"/>
    </source>
</evidence>
<dbReference type="SUPFAM" id="SSF54001">
    <property type="entry name" value="Cysteine proteinases"/>
    <property type="match status" value="1"/>
</dbReference>
<dbReference type="Pfam" id="PF00797">
    <property type="entry name" value="Acetyltransf_2"/>
    <property type="match status" value="1"/>
</dbReference>